<dbReference type="PATRIC" id="fig|1265816.5.peg.543"/>
<protein>
    <submittedName>
        <fullName evidence="1">Uncharacterized protein</fullName>
    </submittedName>
</protein>
<organism evidence="1 2">
    <name type="scientific">Listeria riparia FSL S10-1204</name>
    <dbReference type="NCBI Taxonomy" id="1265816"/>
    <lineage>
        <taxon>Bacteria</taxon>
        <taxon>Bacillati</taxon>
        <taxon>Bacillota</taxon>
        <taxon>Bacilli</taxon>
        <taxon>Bacillales</taxon>
        <taxon>Listeriaceae</taxon>
        <taxon>Listeria</taxon>
    </lineage>
</organism>
<keyword evidence="2" id="KW-1185">Reference proteome</keyword>
<evidence type="ECO:0000313" key="2">
    <source>
        <dbReference type="Proteomes" id="UP000019248"/>
    </source>
</evidence>
<accession>W7D312</accession>
<dbReference type="AlphaFoldDB" id="W7D312"/>
<sequence>MSLRCWQGFYMSNYYKGFNDMLTHDIQEIDNAHNLVGGRIIVLDVNMEKVIKKYESFGFMKYGALFQSQSE</sequence>
<dbReference type="RefSeq" id="WP_036099273.1">
    <property type="nucleotide sequence ID" value="NZ_AODL01000004.1"/>
</dbReference>
<comment type="caution">
    <text evidence="1">The sequence shown here is derived from an EMBL/GenBank/DDBJ whole genome shotgun (WGS) entry which is preliminary data.</text>
</comment>
<gene>
    <name evidence="1" type="ORF">PRIP_02733</name>
</gene>
<proteinExistence type="predicted"/>
<dbReference type="OrthoDB" id="1695776at2"/>
<reference evidence="1 2" key="1">
    <citation type="journal article" date="2014" name="Int. J. Syst. Evol. Microbiol.">
        <title>Listeria floridensis sp. nov., Listeria aquatica sp. nov., Listeria cornellensis sp. nov., Listeria riparia sp. nov. and Listeria grandensis sp. nov., from agricultural and natural environments.</title>
        <authorList>
            <person name="den Bakker H.C."/>
            <person name="Warchocki S."/>
            <person name="Wright E.M."/>
            <person name="Allred A.F."/>
            <person name="Ahlstrom C."/>
            <person name="Manuel C.S."/>
            <person name="Stasiewicz M.J."/>
            <person name="Burrell A."/>
            <person name="Roof S."/>
            <person name="Strawn L."/>
            <person name="Fortes E.D."/>
            <person name="Nightingale K.K."/>
            <person name="Kephart D."/>
            <person name="Wiedmann M."/>
        </authorList>
    </citation>
    <scope>NUCLEOTIDE SEQUENCE [LARGE SCALE GENOMIC DNA]</scope>
    <source>
        <strain evidence="1 2">FSL S10-1204</strain>
    </source>
</reference>
<evidence type="ECO:0000313" key="1">
    <source>
        <dbReference type="EMBL" id="EUJ46314.1"/>
    </source>
</evidence>
<name>W7D312_9LIST</name>
<dbReference type="Proteomes" id="UP000019248">
    <property type="component" value="Unassembled WGS sequence"/>
</dbReference>
<dbReference type="EMBL" id="AODL01000004">
    <property type="protein sequence ID" value="EUJ46314.1"/>
    <property type="molecule type" value="Genomic_DNA"/>
</dbReference>